<proteinExistence type="predicted"/>
<name>A0ABQ2CGK8_9MICC</name>
<dbReference type="RefSeq" id="WP_188730298.1">
    <property type="nucleotide sequence ID" value="NZ_BMKV01000004.1"/>
</dbReference>
<feature type="region of interest" description="Disordered" evidence="1">
    <location>
        <begin position="1"/>
        <end position="164"/>
    </location>
</feature>
<gene>
    <name evidence="3" type="ORF">GCM10007175_22960</name>
</gene>
<keyword evidence="2" id="KW-0472">Membrane</keyword>
<keyword evidence="2" id="KW-1133">Transmembrane helix</keyword>
<accession>A0ABQ2CGK8</accession>
<sequence>MKDETPARAKSAGPQPEHHLDTSGDSDEPAFSWLAPAGKGSGSAAGSSSSPVAPSPADSPAAASSTAGGASTLDGGSAGHAAGASSAAARGSAVAGGAEPAPASRKGSIQPESRADRKAAEAAAEAPGEDSSPVFKEPLPTSALQVRPPEEEVERRNAQRESAANAKPVAPRVMQVLLAVFFPLVLLILAVRAVTSPLFLWVEYNRPGFPGDGYGFSTEDRMTYGSYAVDYLSNWSGPRYLGDLVHRSGDKLFKDGEVSHMADVKLVILSTFGAGVLLVLFSVVAILYLRKRSTGGVRRGLFAGSIITLVIILGLGTLAVLGWQQFFTEFHRIFFADGSWTFSLDDTLIRLFPGQFWIDAGMVIAGLVLLASLVTLVLTWPTRRRRGLAKDGAAPAAVQD</sequence>
<feature type="compositionally biased region" description="Low complexity" evidence="1">
    <location>
        <begin position="35"/>
        <end position="98"/>
    </location>
</feature>
<evidence type="ECO:0008006" key="5">
    <source>
        <dbReference type="Google" id="ProtNLM"/>
    </source>
</evidence>
<dbReference type="Pfam" id="PF07314">
    <property type="entry name" value="Lit"/>
    <property type="match status" value="1"/>
</dbReference>
<evidence type="ECO:0000256" key="1">
    <source>
        <dbReference type="SAM" id="MobiDB-lite"/>
    </source>
</evidence>
<organism evidence="3 4">
    <name type="scientific">Pseudarthrobacter scleromae</name>
    <dbReference type="NCBI Taxonomy" id="158897"/>
    <lineage>
        <taxon>Bacteria</taxon>
        <taxon>Bacillati</taxon>
        <taxon>Actinomycetota</taxon>
        <taxon>Actinomycetes</taxon>
        <taxon>Micrococcales</taxon>
        <taxon>Micrococcaceae</taxon>
        <taxon>Pseudarthrobacter</taxon>
    </lineage>
</organism>
<evidence type="ECO:0000256" key="2">
    <source>
        <dbReference type="SAM" id="Phobius"/>
    </source>
</evidence>
<reference evidence="4" key="1">
    <citation type="journal article" date="2019" name="Int. J. Syst. Evol. Microbiol.">
        <title>The Global Catalogue of Microorganisms (GCM) 10K type strain sequencing project: providing services to taxonomists for standard genome sequencing and annotation.</title>
        <authorList>
            <consortium name="The Broad Institute Genomics Platform"/>
            <consortium name="The Broad Institute Genome Sequencing Center for Infectious Disease"/>
            <person name="Wu L."/>
            <person name="Ma J."/>
        </authorList>
    </citation>
    <scope>NUCLEOTIDE SEQUENCE [LARGE SCALE GENOMIC DNA]</scope>
    <source>
        <strain evidence="4">CGMCC 1.3601</strain>
    </source>
</reference>
<dbReference type="InterPro" id="IPR010178">
    <property type="entry name" value="Lit"/>
</dbReference>
<feature type="transmembrane region" description="Helical" evidence="2">
    <location>
        <begin position="266"/>
        <end position="289"/>
    </location>
</feature>
<feature type="transmembrane region" description="Helical" evidence="2">
    <location>
        <begin position="301"/>
        <end position="323"/>
    </location>
</feature>
<feature type="compositionally biased region" description="Basic and acidic residues" evidence="1">
    <location>
        <begin position="148"/>
        <end position="159"/>
    </location>
</feature>
<dbReference type="Proteomes" id="UP000658754">
    <property type="component" value="Unassembled WGS sequence"/>
</dbReference>
<dbReference type="EMBL" id="BMKV01000004">
    <property type="protein sequence ID" value="GGI85256.1"/>
    <property type="molecule type" value="Genomic_DNA"/>
</dbReference>
<evidence type="ECO:0000313" key="3">
    <source>
        <dbReference type="EMBL" id="GGI85256.1"/>
    </source>
</evidence>
<evidence type="ECO:0000313" key="4">
    <source>
        <dbReference type="Proteomes" id="UP000658754"/>
    </source>
</evidence>
<protein>
    <recommendedName>
        <fullName evidence="5">Integral membrane protein TIGR01906</fullName>
    </recommendedName>
</protein>
<keyword evidence="4" id="KW-1185">Reference proteome</keyword>
<dbReference type="NCBIfam" id="TIGR01906">
    <property type="entry name" value="integ_TIGR01906"/>
    <property type="match status" value="1"/>
</dbReference>
<keyword evidence="2" id="KW-0812">Transmembrane</keyword>
<feature type="transmembrane region" description="Helical" evidence="2">
    <location>
        <begin position="356"/>
        <end position="380"/>
    </location>
</feature>
<feature type="transmembrane region" description="Helical" evidence="2">
    <location>
        <begin position="176"/>
        <end position="202"/>
    </location>
</feature>
<comment type="caution">
    <text evidence="3">The sequence shown here is derived from an EMBL/GenBank/DDBJ whole genome shotgun (WGS) entry which is preliminary data.</text>
</comment>